<gene>
    <name evidence="4" type="ORF">NSP04_00170</name>
</gene>
<name>A0ABT1XDU6_9BURK</name>
<dbReference type="PANTHER" id="PTHR43479:SF11">
    <property type="entry name" value="ACREF_ENVCD OPERON REPRESSOR-RELATED"/>
    <property type="match status" value="1"/>
</dbReference>
<evidence type="ECO:0000256" key="1">
    <source>
        <dbReference type="ARBA" id="ARBA00023125"/>
    </source>
</evidence>
<dbReference type="EMBL" id="JANKHG010000001">
    <property type="protein sequence ID" value="MCR2745059.1"/>
    <property type="molecule type" value="Genomic_DNA"/>
</dbReference>
<dbReference type="PROSITE" id="PS50977">
    <property type="entry name" value="HTH_TETR_2"/>
    <property type="match status" value="1"/>
</dbReference>
<dbReference type="InterPro" id="IPR009057">
    <property type="entry name" value="Homeodomain-like_sf"/>
</dbReference>
<sequence length="219" mass="24385">MKTQAKAAAVENTQGVRPAMQARSLQKRHDLLKAGRKLLHTRVLEEISIKDICTEAGCTVGSFYSRFEDKESYFDALIAESCQELLMSAASQFDDRIWAGVNGKLICNEVVSFLVGIFQGEYSSILTEAFIRESKGALESTPMRDVGFGFITTVSKPLLPHIDHAVHPDPLRALAFAIQVVYGALHNARLRDAGPIKFRTQEFEIRIQDVVSRYLGIQP</sequence>
<keyword evidence="5" id="KW-1185">Reference proteome</keyword>
<evidence type="ECO:0000256" key="2">
    <source>
        <dbReference type="PROSITE-ProRule" id="PRU00335"/>
    </source>
</evidence>
<organism evidence="4 5">
    <name type="scientific">Limnobacter parvus</name>
    <dbReference type="NCBI Taxonomy" id="2939690"/>
    <lineage>
        <taxon>Bacteria</taxon>
        <taxon>Pseudomonadati</taxon>
        <taxon>Pseudomonadota</taxon>
        <taxon>Betaproteobacteria</taxon>
        <taxon>Burkholderiales</taxon>
        <taxon>Burkholderiaceae</taxon>
        <taxon>Limnobacter</taxon>
    </lineage>
</organism>
<proteinExistence type="predicted"/>
<feature type="DNA-binding region" description="H-T-H motif" evidence="2">
    <location>
        <begin position="48"/>
        <end position="67"/>
    </location>
</feature>
<protein>
    <submittedName>
        <fullName evidence="4">TetR/AcrR family transcriptional regulator</fullName>
    </submittedName>
</protein>
<reference evidence="4" key="1">
    <citation type="submission" date="2022-07" db="EMBL/GenBank/DDBJ databases">
        <authorList>
            <person name="Xamxidin M."/>
        </authorList>
    </citation>
    <scope>NUCLEOTIDE SEQUENCE</scope>
    <source>
        <strain evidence="4">YS8-69</strain>
    </source>
</reference>
<evidence type="ECO:0000313" key="5">
    <source>
        <dbReference type="Proteomes" id="UP001165267"/>
    </source>
</evidence>
<accession>A0ABT1XDU6</accession>
<dbReference type="SUPFAM" id="SSF46689">
    <property type="entry name" value="Homeodomain-like"/>
    <property type="match status" value="1"/>
</dbReference>
<dbReference type="InterPro" id="IPR050624">
    <property type="entry name" value="HTH-type_Tx_Regulator"/>
</dbReference>
<comment type="caution">
    <text evidence="4">The sequence shown here is derived from an EMBL/GenBank/DDBJ whole genome shotgun (WGS) entry which is preliminary data.</text>
</comment>
<feature type="domain" description="HTH tetR-type" evidence="3">
    <location>
        <begin position="25"/>
        <end position="85"/>
    </location>
</feature>
<dbReference type="Gene3D" id="1.10.357.10">
    <property type="entry name" value="Tetracycline Repressor, domain 2"/>
    <property type="match status" value="1"/>
</dbReference>
<dbReference type="RefSeq" id="WP_257510313.1">
    <property type="nucleotide sequence ID" value="NZ_JANKHG010000001.1"/>
</dbReference>
<evidence type="ECO:0000313" key="4">
    <source>
        <dbReference type="EMBL" id="MCR2745059.1"/>
    </source>
</evidence>
<evidence type="ECO:0000259" key="3">
    <source>
        <dbReference type="PROSITE" id="PS50977"/>
    </source>
</evidence>
<dbReference type="PANTHER" id="PTHR43479">
    <property type="entry name" value="ACREF/ENVCD OPERON REPRESSOR-RELATED"/>
    <property type="match status" value="1"/>
</dbReference>
<keyword evidence="1 2" id="KW-0238">DNA-binding</keyword>
<dbReference type="InterPro" id="IPR001647">
    <property type="entry name" value="HTH_TetR"/>
</dbReference>
<dbReference type="Proteomes" id="UP001165267">
    <property type="component" value="Unassembled WGS sequence"/>
</dbReference>
<dbReference type="Pfam" id="PF00440">
    <property type="entry name" value="TetR_N"/>
    <property type="match status" value="1"/>
</dbReference>